<dbReference type="EMBL" id="VANI01000015">
    <property type="protein sequence ID" value="TLM76143.1"/>
    <property type="molecule type" value="Genomic_DNA"/>
</dbReference>
<gene>
    <name evidence="2" type="ORF">FDY93_14360</name>
</gene>
<organism evidence="2 3">
    <name type="scientific">Microbulbifer harenosus</name>
    <dbReference type="NCBI Taxonomy" id="2576840"/>
    <lineage>
        <taxon>Bacteria</taxon>
        <taxon>Pseudomonadati</taxon>
        <taxon>Pseudomonadota</taxon>
        <taxon>Gammaproteobacteria</taxon>
        <taxon>Cellvibrionales</taxon>
        <taxon>Microbulbiferaceae</taxon>
        <taxon>Microbulbifer</taxon>
    </lineage>
</organism>
<feature type="domain" description="PepSY" evidence="1">
    <location>
        <begin position="77"/>
        <end position="131"/>
    </location>
</feature>
<dbReference type="InterPro" id="IPR025711">
    <property type="entry name" value="PepSY"/>
</dbReference>
<dbReference type="RefSeq" id="WP_138236446.1">
    <property type="nucleotide sequence ID" value="NZ_CP185860.1"/>
</dbReference>
<accession>A0ABY2UFP2</accession>
<dbReference type="Gene3D" id="3.10.450.40">
    <property type="match status" value="1"/>
</dbReference>
<protein>
    <recommendedName>
        <fullName evidence="1">PepSY domain-containing protein</fullName>
    </recommendedName>
</protein>
<evidence type="ECO:0000259" key="1">
    <source>
        <dbReference type="Pfam" id="PF03413"/>
    </source>
</evidence>
<dbReference type="Proteomes" id="UP000306791">
    <property type="component" value="Unassembled WGS sequence"/>
</dbReference>
<sequence>MKLPATPRASKVKAAMLLVTGLLAALLAAPLYAGPSVGGVQVGGHPGERNPLPRVQMERHAGKVQPLASIRMQNKGISRDQAASLVKRRYGGKILAISEVQRNGRTMYRVKGLSDKSQVYVVYVDKETGQISG</sequence>
<evidence type="ECO:0000313" key="3">
    <source>
        <dbReference type="Proteomes" id="UP000306791"/>
    </source>
</evidence>
<keyword evidence="3" id="KW-1185">Reference proteome</keyword>
<evidence type="ECO:0000313" key="2">
    <source>
        <dbReference type="EMBL" id="TLM76143.1"/>
    </source>
</evidence>
<comment type="caution">
    <text evidence="2">The sequence shown here is derived from an EMBL/GenBank/DDBJ whole genome shotgun (WGS) entry which is preliminary data.</text>
</comment>
<proteinExistence type="predicted"/>
<dbReference type="Pfam" id="PF03413">
    <property type="entry name" value="PepSY"/>
    <property type="match status" value="1"/>
</dbReference>
<reference evidence="2 3" key="1">
    <citation type="submission" date="2019-05" db="EMBL/GenBank/DDBJ databases">
        <title>Microbulbifer harenosus sp. nov., an alginate-degrading bacterium isolated from coastal sand.</title>
        <authorList>
            <person name="Huang H."/>
            <person name="Mo K."/>
            <person name="Bao S."/>
        </authorList>
    </citation>
    <scope>NUCLEOTIDE SEQUENCE [LARGE SCALE GENOMIC DNA]</scope>
    <source>
        <strain evidence="2 3">HB161719</strain>
    </source>
</reference>
<name>A0ABY2UFP2_9GAMM</name>